<dbReference type="EMBL" id="SPHZ02000005">
    <property type="protein sequence ID" value="KAF0918729.1"/>
    <property type="molecule type" value="Genomic_DNA"/>
</dbReference>
<sequence>MVSHRPDLPGRLVLAGAFPLAAPCAAIADRRRVGHAAARRRRRQVFVPPRRHRRSCRVSLAAVHAAPGKRTAYGAPNW</sequence>
<accession>A0A6G1E1T1</accession>
<evidence type="ECO:0000313" key="1">
    <source>
        <dbReference type="EMBL" id="KAF0918729.1"/>
    </source>
</evidence>
<dbReference type="AlphaFoldDB" id="A0A6G1E1T1"/>
<dbReference type="Proteomes" id="UP000479710">
    <property type="component" value="Unassembled WGS sequence"/>
</dbReference>
<proteinExistence type="predicted"/>
<protein>
    <submittedName>
        <fullName evidence="1">Uncharacterized protein</fullName>
    </submittedName>
</protein>
<gene>
    <name evidence="1" type="ORF">E2562_025849</name>
</gene>
<keyword evidence="2" id="KW-1185">Reference proteome</keyword>
<organism evidence="1 2">
    <name type="scientific">Oryza meyeriana var. granulata</name>
    <dbReference type="NCBI Taxonomy" id="110450"/>
    <lineage>
        <taxon>Eukaryota</taxon>
        <taxon>Viridiplantae</taxon>
        <taxon>Streptophyta</taxon>
        <taxon>Embryophyta</taxon>
        <taxon>Tracheophyta</taxon>
        <taxon>Spermatophyta</taxon>
        <taxon>Magnoliopsida</taxon>
        <taxon>Liliopsida</taxon>
        <taxon>Poales</taxon>
        <taxon>Poaceae</taxon>
        <taxon>BOP clade</taxon>
        <taxon>Oryzoideae</taxon>
        <taxon>Oryzeae</taxon>
        <taxon>Oryzinae</taxon>
        <taxon>Oryza</taxon>
        <taxon>Oryza meyeriana</taxon>
    </lineage>
</organism>
<evidence type="ECO:0000313" key="2">
    <source>
        <dbReference type="Proteomes" id="UP000479710"/>
    </source>
</evidence>
<reference evidence="1 2" key="1">
    <citation type="submission" date="2019-11" db="EMBL/GenBank/DDBJ databases">
        <title>Whole genome sequence of Oryza granulata.</title>
        <authorList>
            <person name="Li W."/>
        </authorList>
    </citation>
    <scope>NUCLEOTIDE SEQUENCE [LARGE SCALE GENOMIC DNA]</scope>
    <source>
        <strain evidence="2">cv. Menghai</strain>
        <tissue evidence="1">Leaf</tissue>
    </source>
</reference>
<name>A0A6G1E1T1_9ORYZ</name>
<comment type="caution">
    <text evidence="1">The sequence shown here is derived from an EMBL/GenBank/DDBJ whole genome shotgun (WGS) entry which is preliminary data.</text>
</comment>